<proteinExistence type="predicted"/>
<protein>
    <recommendedName>
        <fullName evidence="1">Heterokaryon incompatibility domain-containing protein</fullName>
    </recommendedName>
</protein>
<dbReference type="RefSeq" id="XP_007692186.1">
    <property type="nucleotide sequence ID" value="XM_007693996.1"/>
</dbReference>
<dbReference type="OrthoDB" id="2157530at2759"/>
<evidence type="ECO:0000313" key="2">
    <source>
        <dbReference type="EMBL" id="EUC41293.1"/>
    </source>
</evidence>
<dbReference type="PANTHER" id="PTHR24148:SF79">
    <property type="entry name" value="HETEROKARYON INCOMPATIBILITY DOMAIN-CONTAINING PROTEIN"/>
    <property type="match status" value="1"/>
</dbReference>
<dbReference type="InterPro" id="IPR010730">
    <property type="entry name" value="HET"/>
</dbReference>
<organism evidence="2 3">
    <name type="scientific">Bipolaris oryzae ATCC 44560</name>
    <dbReference type="NCBI Taxonomy" id="930090"/>
    <lineage>
        <taxon>Eukaryota</taxon>
        <taxon>Fungi</taxon>
        <taxon>Dikarya</taxon>
        <taxon>Ascomycota</taxon>
        <taxon>Pezizomycotina</taxon>
        <taxon>Dothideomycetes</taxon>
        <taxon>Pleosporomycetidae</taxon>
        <taxon>Pleosporales</taxon>
        <taxon>Pleosporineae</taxon>
        <taxon>Pleosporaceae</taxon>
        <taxon>Bipolaris</taxon>
    </lineage>
</organism>
<dbReference type="AlphaFoldDB" id="W6YUQ7"/>
<reference evidence="2 3" key="1">
    <citation type="journal article" date="2013" name="PLoS Genet.">
        <title>Comparative genome structure, secondary metabolite, and effector coding capacity across Cochliobolus pathogens.</title>
        <authorList>
            <person name="Condon B.J."/>
            <person name="Leng Y."/>
            <person name="Wu D."/>
            <person name="Bushley K.E."/>
            <person name="Ohm R.A."/>
            <person name="Otillar R."/>
            <person name="Martin J."/>
            <person name="Schackwitz W."/>
            <person name="Grimwood J."/>
            <person name="MohdZainudin N."/>
            <person name="Xue C."/>
            <person name="Wang R."/>
            <person name="Manning V.A."/>
            <person name="Dhillon B."/>
            <person name="Tu Z.J."/>
            <person name="Steffenson B.J."/>
            <person name="Salamov A."/>
            <person name="Sun H."/>
            <person name="Lowry S."/>
            <person name="LaButti K."/>
            <person name="Han J."/>
            <person name="Copeland A."/>
            <person name="Lindquist E."/>
            <person name="Barry K."/>
            <person name="Schmutz J."/>
            <person name="Baker S.E."/>
            <person name="Ciuffetti L.M."/>
            <person name="Grigoriev I.V."/>
            <person name="Zhong S."/>
            <person name="Turgeon B.G."/>
        </authorList>
    </citation>
    <scope>NUCLEOTIDE SEQUENCE [LARGE SCALE GENOMIC DNA]</scope>
    <source>
        <strain evidence="2 3">ATCC 44560</strain>
    </source>
</reference>
<gene>
    <name evidence="2" type="ORF">COCMIDRAFT_40509</name>
</gene>
<feature type="domain" description="Heterokaryon incompatibility" evidence="1">
    <location>
        <begin position="46"/>
        <end position="186"/>
    </location>
</feature>
<evidence type="ECO:0000313" key="3">
    <source>
        <dbReference type="Proteomes" id="UP000054032"/>
    </source>
</evidence>
<dbReference type="GeneID" id="19123886"/>
<sequence length="553" mass="63872">MRYHRYRPLQSNDSLRILTLHPSLKDSDPIACTIQHASLSDASLEYEALSYTWGDSNPTKKIELNGGREWQRVGENCYQALRHLRLRHEHRLVWIDAICINQRDMAERACQVRIMDKVFWRASNVLVYLGEHTPGSRVLFNELTAADELLRQTGGCDRPCPSEEIVQELQTFYQRPWFKRVWVLQEVFSKASVTIICGSSSVSFDALKELHFGYHSNHNVTDRAWPLPLKLIYLAPEHYSTTEFCLWNRLYESRNCLATDSRDKIFALKSLTGPGQSKMEHLIDYTQTAEQIFTNVAIFLLPVLGLRIFTAIHHPHKRNMPSWIPDWTQDDPLHFYYFVVESLEDTFDRAAPKLKSQDNRNHQIRPVLNEWSSEHLELSVTGCEYARIEETSKVFMFLDTNDAKNQIMALLSFLGDSESISGVDGKSNNCDTHKLHSHLSRFWSNVDPSESMSISDEDAGHFFNSLNQCRIGVMDNKELIIVPACAERENVVCILSGTDAPCLLRPDQFENWTLLTGDCHIFGDSFRVPSTVFFLCDEFIESHDNRVRDFRIR</sequence>
<keyword evidence="3" id="KW-1185">Reference proteome</keyword>
<dbReference type="HOGENOM" id="CLU_004184_7_2_1"/>
<dbReference type="PANTHER" id="PTHR24148">
    <property type="entry name" value="ANKYRIN REPEAT DOMAIN-CONTAINING PROTEIN 39 HOMOLOG-RELATED"/>
    <property type="match status" value="1"/>
</dbReference>
<dbReference type="eggNOG" id="ENOG502SNPI">
    <property type="taxonomic scope" value="Eukaryota"/>
</dbReference>
<dbReference type="Pfam" id="PF06985">
    <property type="entry name" value="HET"/>
    <property type="match status" value="1"/>
</dbReference>
<accession>W6YUQ7</accession>
<dbReference type="Proteomes" id="UP000054032">
    <property type="component" value="Unassembled WGS sequence"/>
</dbReference>
<dbReference type="InterPro" id="IPR052895">
    <property type="entry name" value="HetReg/Transcr_Mod"/>
</dbReference>
<dbReference type="EMBL" id="KI964110">
    <property type="protein sequence ID" value="EUC41293.1"/>
    <property type="molecule type" value="Genomic_DNA"/>
</dbReference>
<name>W6YUQ7_COCMI</name>
<evidence type="ECO:0000259" key="1">
    <source>
        <dbReference type="Pfam" id="PF06985"/>
    </source>
</evidence>
<dbReference type="KEGG" id="bor:COCMIDRAFT_40509"/>